<gene>
    <name evidence="3" type="ORF">H1V43_21390</name>
</gene>
<dbReference type="Pfam" id="PF00805">
    <property type="entry name" value="Pentapeptide"/>
    <property type="match status" value="2"/>
</dbReference>
<dbReference type="AlphaFoldDB" id="A0A7W2HHB9"/>
<dbReference type="SUPFAM" id="SSF141571">
    <property type="entry name" value="Pentapeptide repeat-like"/>
    <property type="match status" value="1"/>
</dbReference>
<dbReference type="Proteomes" id="UP000586976">
    <property type="component" value="Unassembled WGS sequence"/>
</dbReference>
<dbReference type="PANTHER" id="PTHR14136:SF17">
    <property type="entry name" value="BTB_POZ DOMAIN-CONTAINING PROTEIN KCTD9"/>
    <property type="match status" value="1"/>
</dbReference>
<evidence type="ECO:0000256" key="2">
    <source>
        <dbReference type="SAM" id="Phobius"/>
    </source>
</evidence>
<keyword evidence="2" id="KW-0472">Membrane</keyword>
<dbReference type="InterPro" id="IPR051082">
    <property type="entry name" value="Pentapeptide-BTB/POZ_domain"/>
</dbReference>
<dbReference type="InterPro" id="IPR001646">
    <property type="entry name" value="5peptide_repeat"/>
</dbReference>
<organism evidence="3 4">
    <name type="scientific">Streptomyces himalayensis subsp. aureolus</name>
    <dbReference type="NCBI Taxonomy" id="2758039"/>
    <lineage>
        <taxon>Bacteria</taxon>
        <taxon>Bacillati</taxon>
        <taxon>Actinomycetota</taxon>
        <taxon>Actinomycetes</taxon>
        <taxon>Kitasatosporales</taxon>
        <taxon>Streptomycetaceae</taxon>
        <taxon>Streptomyces</taxon>
        <taxon>Streptomyces himalayensis</taxon>
    </lineage>
</organism>
<name>A0A7W2HHB9_9ACTN</name>
<keyword evidence="4" id="KW-1185">Reference proteome</keyword>
<protein>
    <submittedName>
        <fullName evidence="3">Pentapeptide repeat-containing protein</fullName>
    </submittedName>
</protein>
<accession>A0A7W2HHB9</accession>
<sequence>MGGALGRGPREDPERSTPDQHQGSNSRRPPLRWDVLRPRRCRHPWQHRCAEVAYQVAYRIRRIRRMSPKAKRTLIGAGIVLAVVGYALLLWRGPWWLDGGHLRERDLQPADGVVITGVRTALVALGAGIVAGIGLWYTHRSHQHAEKLYQHSQEQFEHAREKDREQAELTREGQVTDRYVEAIKLLGSDNLTERLGGIYSLQRIMDDSDKDHTTVVNVLTAYIRHACPVSFEDGSASSRKKDIERLRRQGRLKPHLADGSGNSPSLPEDIQAALSVIAFRPVVESEAPIDLQMVDLSGAHLISGANLSWINFWAANLESATLRSVDLRGSYLAAAKLRAANLIHADLRDAVLAGADISGATIDRASLEGANLNGANLAGTIVGAASLAGATLTNADLRHTDLDGSDLEHAIGVTVEQLKAARIYHSTMLPQDLWGHPDVQARIARCEEAEALGEIP</sequence>
<evidence type="ECO:0000313" key="4">
    <source>
        <dbReference type="Proteomes" id="UP000586976"/>
    </source>
</evidence>
<evidence type="ECO:0000313" key="3">
    <source>
        <dbReference type="EMBL" id="MBA4863865.1"/>
    </source>
</evidence>
<reference evidence="3 4" key="1">
    <citation type="submission" date="2020-07" db="EMBL/GenBank/DDBJ databases">
        <title>Streptomyces isolated from Indian soil.</title>
        <authorList>
            <person name="Mandal S."/>
            <person name="Maiti P.K."/>
        </authorList>
    </citation>
    <scope>NUCLEOTIDE SEQUENCE [LARGE SCALE GENOMIC DNA]</scope>
    <source>
        <strain evidence="3 4">PSKA54</strain>
    </source>
</reference>
<proteinExistence type="predicted"/>
<feature type="transmembrane region" description="Helical" evidence="2">
    <location>
        <begin position="113"/>
        <end position="137"/>
    </location>
</feature>
<keyword evidence="2" id="KW-0812">Transmembrane</keyword>
<feature type="transmembrane region" description="Helical" evidence="2">
    <location>
        <begin position="74"/>
        <end position="93"/>
    </location>
</feature>
<dbReference type="Gene3D" id="2.160.20.80">
    <property type="entry name" value="E3 ubiquitin-protein ligase SopA"/>
    <property type="match status" value="1"/>
</dbReference>
<keyword evidence="2" id="KW-1133">Transmembrane helix</keyword>
<dbReference type="PANTHER" id="PTHR14136">
    <property type="entry name" value="BTB_POZ DOMAIN-CONTAINING PROTEIN KCTD9"/>
    <property type="match status" value="1"/>
</dbReference>
<feature type="compositionally biased region" description="Basic and acidic residues" evidence="1">
    <location>
        <begin position="8"/>
        <end position="18"/>
    </location>
</feature>
<feature type="region of interest" description="Disordered" evidence="1">
    <location>
        <begin position="1"/>
        <end position="31"/>
    </location>
</feature>
<dbReference type="EMBL" id="JACEQY010000024">
    <property type="protein sequence ID" value="MBA4863865.1"/>
    <property type="molecule type" value="Genomic_DNA"/>
</dbReference>
<evidence type="ECO:0000256" key="1">
    <source>
        <dbReference type="SAM" id="MobiDB-lite"/>
    </source>
</evidence>
<comment type="caution">
    <text evidence="3">The sequence shown here is derived from an EMBL/GenBank/DDBJ whole genome shotgun (WGS) entry which is preliminary data.</text>
</comment>